<gene>
    <name evidence="2" type="ORF">MUK42_24824</name>
</gene>
<reference evidence="2" key="1">
    <citation type="submission" date="2022-05" db="EMBL/GenBank/DDBJ databases">
        <title>The Musa troglodytarum L. genome provides insights into the mechanism of non-climacteric behaviour and enrichment of carotenoids.</title>
        <authorList>
            <person name="Wang J."/>
        </authorList>
    </citation>
    <scope>NUCLEOTIDE SEQUENCE</scope>
    <source>
        <tissue evidence="2">Leaf</tissue>
    </source>
</reference>
<organism evidence="2 3">
    <name type="scientific">Musa troglodytarum</name>
    <name type="common">fe'i banana</name>
    <dbReference type="NCBI Taxonomy" id="320322"/>
    <lineage>
        <taxon>Eukaryota</taxon>
        <taxon>Viridiplantae</taxon>
        <taxon>Streptophyta</taxon>
        <taxon>Embryophyta</taxon>
        <taxon>Tracheophyta</taxon>
        <taxon>Spermatophyta</taxon>
        <taxon>Magnoliopsida</taxon>
        <taxon>Liliopsida</taxon>
        <taxon>Zingiberales</taxon>
        <taxon>Musaceae</taxon>
        <taxon>Musa</taxon>
    </lineage>
</organism>
<proteinExistence type="predicted"/>
<evidence type="ECO:0000313" key="2">
    <source>
        <dbReference type="EMBL" id="URD87225.1"/>
    </source>
</evidence>
<feature type="region of interest" description="Disordered" evidence="1">
    <location>
        <begin position="324"/>
        <end position="344"/>
    </location>
</feature>
<sequence length="344" mass="38796">MGAMDSSLLDFGGDSKPKCQEVPNQHNYNLHQDEDEMDELRTERERRVWLGAYETTEEATGLMCGLKAWTNFPYDPSCSSSMALALSPALMAKLEKCYLESPRESRRNKAAPTGVKCMDDDDEGKCIEMIEELRYDVFRPEYAEGGEIRWAERDCTAQRRAQLRKMPHQVLRGVMESNLSMSLFLSVGFVVKMTNRTPPRRGGHLPLPHCPSQLRHTIPPLHRCIHVGQPDVPPKMRRLQLDHPPPRPLPPLEMAVYPASVQQSSPYHPVRFHWHGLNQPLGLCSVTGPAQQIHDASVVLDRGAYAVCRNHALEMSPPFVDQASMITSGQDSDEGDSVRRHVLL</sequence>
<evidence type="ECO:0000313" key="3">
    <source>
        <dbReference type="Proteomes" id="UP001055439"/>
    </source>
</evidence>
<keyword evidence="3" id="KW-1185">Reference proteome</keyword>
<feature type="region of interest" description="Disordered" evidence="1">
    <location>
        <begin position="1"/>
        <end position="23"/>
    </location>
</feature>
<evidence type="ECO:0000256" key="1">
    <source>
        <dbReference type="SAM" id="MobiDB-lite"/>
    </source>
</evidence>
<accession>A0A9E7JN54</accession>
<dbReference type="AlphaFoldDB" id="A0A9E7JN54"/>
<dbReference type="EMBL" id="CP097504">
    <property type="protein sequence ID" value="URD87225.1"/>
    <property type="molecule type" value="Genomic_DNA"/>
</dbReference>
<evidence type="ECO:0008006" key="4">
    <source>
        <dbReference type="Google" id="ProtNLM"/>
    </source>
</evidence>
<dbReference type="Proteomes" id="UP001055439">
    <property type="component" value="Chromosome 2"/>
</dbReference>
<name>A0A9E7JN54_9LILI</name>
<protein>
    <recommendedName>
        <fullName evidence="4">AP2/ERF domain-containing protein</fullName>
    </recommendedName>
</protein>